<protein>
    <recommendedName>
        <fullName evidence="10">Flavin-containing monooxygenase</fullName>
        <ecNumber evidence="10">1.-.-.-</ecNumber>
    </recommendedName>
</protein>
<dbReference type="PRINTS" id="PR00368">
    <property type="entry name" value="FADPNR"/>
</dbReference>
<sequence length="388" mass="43234">MAAESTVIIVGAGPSGLATAACLTQQSIPYILLEREDCSASLWKKKAYDRLHLHLPKQYCELPHFKLPPNSPKYVSRADFVEYLDNYVAHFGICPLYRRRVESARFDEGAKKWRVTAKKSANDDGNDDDDEEEEEYEGKYLVVASGETCDPFCPEIQGLSSFQGKVVHSTQYKSGKEYQDKTVLVIGAGNSGIEIGLDLANHGAHTSIVVRSPVHILSRGMVSMGLFLLKHLPFKWVDNLMVMLSKFVYGDVTKYGLSRPKEGPFFLKVAFGKYPIIDVGTFQKIQSGQIQILPAITSIRGNNVVFEDGKSYSFDSIIFATGFRRSTSHWLQGDDYLLNEDGLAKPSYPNNWKGKNGLYCAGLARRGLYGAAMDAQNISHDIKTYIEN</sequence>
<dbReference type="PANTHER" id="PTHR43539">
    <property type="entry name" value="FLAVIN-BINDING MONOOXYGENASE-LIKE PROTEIN (AFU_ORTHOLOGUE AFUA_4G09220)"/>
    <property type="match status" value="1"/>
</dbReference>
<keyword evidence="5 10" id="KW-0274">FAD</keyword>
<dbReference type="GO" id="GO:0004499">
    <property type="term" value="F:N,N-dimethylaniline monooxygenase activity"/>
    <property type="evidence" value="ECO:0007669"/>
    <property type="project" value="InterPro"/>
</dbReference>
<dbReference type="OrthoDB" id="66881at2759"/>
<dbReference type="Pfam" id="PF00743">
    <property type="entry name" value="FMO-like"/>
    <property type="match status" value="1"/>
</dbReference>
<reference evidence="12" key="1">
    <citation type="journal article" date="2021" name="Nat. Commun.">
        <title>Genomic analyses provide insights into spinach domestication and the genetic basis of agronomic traits.</title>
        <authorList>
            <person name="Cai X."/>
            <person name="Sun X."/>
            <person name="Xu C."/>
            <person name="Sun H."/>
            <person name="Wang X."/>
            <person name="Ge C."/>
            <person name="Zhang Z."/>
            <person name="Wang Q."/>
            <person name="Fei Z."/>
            <person name="Jiao C."/>
            <person name="Wang Q."/>
        </authorList>
    </citation>
    <scope>NUCLEOTIDE SEQUENCE [LARGE SCALE GENOMIC DNA]</scope>
    <source>
        <strain evidence="12">cv. Varoflay</strain>
    </source>
</reference>
<evidence type="ECO:0000313" key="13">
    <source>
        <dbReference type="RefSeq" id="XP_021867085.1"/>
    </source>
</evidence>
<comment type="similarity">
    <text evidence="3 10">Belongs to the FMO family.</text>
</comment>
<dbReference type="AlphaFoldDB" id="A0A9R0KCY7"/>
<dbReference type="InterPro" id="IPR020946">
    <property type="entry name" value="Flavin_mOase-like"/>
</dbReference>
<dbReference type="InterPro" id="IPR000960">
    <property type="entry name" value="Flavin_mOase"/>
</dbReference>
<dbReference type="GeneID" id="110805771"/>
<proteinExistence type="inferred from homology"/>
<dbReference type="GO" id="GO:0050660">
    <property type="term" value="F:flavin adenine dinucleotide binding"/>
    <property type="evidence" value="ECO:0000318"/>
    <property type="project" value="GO_Central"/>
</dbReference>
<evidence type="ECO:0000256" key="1">
    <source>
        <dbReference type="ARBA" id="ARBA00001974"/>
    </source>
</evidence>
<dbReference type="GO" id="GO:0009851">
    <property type="term" value="P:auxin biosynthetic process"/>
    <property type="evidence" value="ECO:0007669"/>
    <property type="project" value="UniProtKB-KW"/>
</dbReference>
<dbReference type="Proteomes" id="UP000813463">
    <property type="component" value="Chromosome 6"/>
</dbReference>
<evidence type="ECO:0000256" key="4">
    <source>
        <dbReference type="ARBA" id="ARBA00022630"/>
    </source>
</evidence>
<evidence type="ECO:0000256" key="9">
    <source>
        <dbReference type="ARBA" id="ARBA00047707"/>
    </source>
</evidence>
<comment type="cofactor">
    <cofactor evidence="1 10">
        <name>FAD</name>
        <dbReference type="ChEBI" id="CHEBI:57692"/>
    </cofactor>
</comment>
<evidence type="ECO:0000256" key="2">
    <source>
        <dbReference type="ARBA" id="ARBA00004814"/>
    </source>
</evidence>
<keyword evidence="7 10" id="KW-0560">Oxidoreductase</keyword>
<dbReference type="SUPFAM" id="SSF51905">
    <property type="entry name" value="FAD/NAD(P)-binding domain"/>
    <property type="match status" value="1"/>
</dbReference>
<dbReference type="InterPro" id="IPR036188">
    <property type="entry name" value="FAD/NAD-bd_sf"/>
</dbReference>
<evidence type="ECO:0000256" key="5">
    <source>
        <dbReference type="ARBA" id="ARBA00022827"/>
    </source>
</evidence>
<feature type="compositionally biased region" description="Acidic residues" evidence="11">
    <location>
        <begin position="124"/>
        <end position="136"/>
    </location>
</feature>
<reference evidence="13" key="2">
    <citation type="submission" date="2025-08" db="UniProtKB">
        <authorList>
            <consortium name="RefSeq"/>
        </authorList>
    </citation>
    <scope>IDENTIFICATION</scope>
    <source>
        <tissue evidence="13">Leaf</tissue>
    </source>
</reference>
<dbReference type="InterPro" id="IPR050982">
    <property type="entry name" value="Auxin_biosynth/cation_transpt"/>
</dbReference>
<keyword evidence="12" id="KW-1185">Reference proteome</keyword>
<dbReference type="PRINTS" id="PR00411">
    <property type="entry name" value="PNDRDTASEI"/>
</dbReference>
<keyword evidence="8" id="KW-0073">Auxin biosynthesis</keyword>
<organism evidence="12 13">
    <name type="scientific">Spinacia oleracea</name>
    <name type="common">Spinach</name>
    <dbReference type="NCBI Taxonomy" id="3562"/>
    <lineage>
        <taxon>Eukaryota</taxon>
        <taxon>Viridiplantae</taxon>
        <taxon>Streptophyta</taxon>
        <taxon>Embryophyta</taxon>
        <taxon>Tracheophyta</taxon>
        <taxon>Spermatophyta</taxon>
        <taxon>Magnoliopsida</taxon>
        <taxon>eudicotyledons</taxon>
        <taxon>Gunneridae</taxon>
        <taxon>Pentapetalae</taxon>
        <taxon>Caryophyllales</taxon>
        <taxon>Chenopodiaceae</taxon>
        <taxon>Chenopodioideae</taxon>
        <taxon>Anserineae</taxon>
        <taxon>Spinacia</taxon>
    </lineage>
</organism>
<comment type="catalytic activity">
    <reaction evidence="9">
        <text>indole-3-pyruvate + NADPH + O2 + H(+) = (indol-3-yl)acetate + CO2 + NADP(+) + H2O</text>
        <dbReference type="Rhea" id="RHEA:34331"/>
        <dbReference type="ChEBI" id="CHEBI:15377"/>
        <dbReference type="ChEBI" id="CHEBI:15378"/>
        <dbReference type="ChEBI" id="CHEBI:15379"/>
        <dbReference type="ChEBI" id="CHEBI:16526"/>
        <dbReference type="ChEBI" id="CHEBI:17640"/>
        <dbReference type="ChEBI" id="CHEBI:30854"/>
        <dbReference type="ChEBI" id="CHEBI:57783"/>
        <dbReference type="ChEBI" id="CHEBI:58349"/>
        <dbReference type="EC" id="1.14.13.168"/>
    </reaction>
</comment>
<evidence type="ECO:0000256" key="7">
    <source>
        <dbReference type="ARBA" id="ARBA00023002"/>
    </source>
</evidence>
<feature type="region of interest" description="Disordered" evidence="11">
    <location>
        <begin position="117"/>
        <end position="137"/>
    </location>
</feature>
<name>A0A9R0KCY7_SPIOL</name>
<gene>
    <name evidence="13" type="primary">LOC110805771</name>
</gene>
<dbReference type="RefSeq" id="XP_021867085.1">
    <property type="nucleotide sequence ID" value="XM_022011393.2"/>
</dbReference>
<keyword evidence="4 10" id="KW-0285">Flavoprotein</keyword>
<dbReference type="GO" id="GO:0050661">
    <property type="term" value="F:NADP binding"/>
    <property type="evidence" value="ECO:0007669"/>
    <property type="project" value="InterPro"/>
</dbReference>
<dbReference type="GO" id="GO:0103075">
    <property type="term" value="F:indole-3-pyruvate monooxygenase activity"/>
    <property type="evidence" value="ECO:0007669"/>
    <property type="project" value="UniProtKB-EC"/>
</dbReference>
<keyword evidence="10 13" id="KW-0503">Monooxygenase</keyword>
<evidence type="ECO:0000256" key="11">
    <source>
        <dbReference type="SAM" id="MobiDB-lite"/>
    </source>
</evidence>
<evidence type="ECO:0000256" key="8">
    <source>
        <dbReference type="ARBA" id="ARBA00023070"/>
    </source>
</evidence>
<evidence type="ECO:0000256" key="10">
    <source>
        <dbReference type="RuleBase" id="RU361177"/>
    </source>
</evidence>
<keyword evidence="6" id="KW-0521">NADP</keyword>
<evidence type="ECO:0000256" key="6">
    <source>
        <dbReference type="ARBA" id="ARBA00022857"/>
    </source>
</evidence>
<comment type="pathway">
    <text evidence="2">Plant hormone metabolism; auxin biosynthesis.</text>
</comment>
<dbReference type="KEGG" id="soe:110805771"/>
<dbReference type="GO" id="GO:0004497">
    <property type="term" value="F:monooxygenase activity"/>
    <property type="evidence" value="ECO:0000318"/>
    <property type="project" value="GO_Central"/>
</dbReference>
<dbReference type="PANTHER" id="PTHR43539:SF42">
    <property type="entry name" value="OS01G0273800 PROTEIN"/>
    <property type="match status" value="1"/>
</dbReference>
<dbReference type="EC" id="1.-.-.-" evidence="10"/>
<dbReference type="Gene3D" id="3.50.50.60">
    <property type="entry name" value="FAD/NAD(P)-binding domain"/>
    <property type="match status" value="1"/>
</dbReference>
<evidence type="ECO:0000256" key="3">
    <source>
        <dbReference type="ARBA" id="ARBA00009183"/>
    </source>
</evidence>
<accession>A0A9R0KCY7</accession>
<evidence type="ECO:0000313" key="12">
    <source>
        <dbReference type="Proteomes" id="UP000813463"/>
    </source>
</evidence>
<dbReference type="PIRSF" id="PIRSF000332">
    <property type="entry name" value="FMO"/>
    <property type="match status" value="1"/>
</dbReference>